<organism evidence="1 2">
    <name type="scientific">Persea americana</name>
    <name type="common">Avocado</name>
    <dbReference type="NCBI Taxonomy" id="3435"/>
    <lineage>
        <taxon>Eukaryota</taxon>
        <taxon>Viridiplantae</taxon>
        <taxon>Streptophyta</taxon>
        <taxon>Embryophyta</taxon>
        <taxon>Tracheophyta</taxon>
        <taxon>Spermatophyta</taxon>
        <taxon>Magnoliopsida</taxon>
        <taxon>Magnoliidae</taxon>
        <taxon>Laurales</taxon>
        <taxon>Lauraceae</taxon>
        <taxon>Persea</taxon>
    </lineage>
</organism>
<name>A0ACC2MFK6_PERAE</name>
<protein>
    <submittedName>
        <fullName evidence="1">Uncharacterized protein</fullName>
    </submittedName>
</protein>
<evidence type="ECO:0000313" key="2">
    <source>
        <dbReference type="Proteomes" id="UP001234297"/>
    </source>
</evidence>
<reference evidence="1 2" key="1">
    <citation type="journal article" date="2022" name="Hortic Res">
        <title>A haplotype resolved chromosomal level avocado genome allows analysis of novel avocado genes.</title>
        <authorList>
            <person name="Nath O."/>
            <person name="Fletcher S.J."/>
            <person name="Hayward A."/>
            <person name="Shaw L.M."/>
            <person name="Masouleh A.K."/>
            <person name="Furtado A."/>
            <person name="Henry R.J."/>
            <person name="Mitter N."/>
        </authorList>
    </citation>
    <scope>NUCLEOTIDE SEQUENCE [LARGE SCALE GENOMIC DNA]</scope>
    <source>
        <strain evidence="2">cv. Hass</strain>
    </source>
</reference>
<sequence>MIPLQIILALLILYKNLRLASVSALAATVLLMLANLPLGKFQNKYQDKTMKSKDARMKVTSEVLRNMRLLKLQGWEMKFMSMIMELKTKEENWLKKVNYTSAAMMVVFWGAPTFVVVVTFVSCLLMGKPLESGSL</sequence>
<keyword evidence="2" id="KW-1185">Reference proteome</keyword>
<gene>
    <name evidence="1" type="ORF">MRB53_006245</name>
</gene>
<proteinExistence type="predicted"/>
<accession>A0ACC2MFK6</accession>
<comment type="caution">
    <text evidence="1">The sequence shown here is derived from an EMBL/GenBank/DDBJ whole genome shotgun (WGS) entry which is preliminary data.</text>
</comment>
<evidence type="ECO:0000313" key="1">
    <source>
        <dbReference type="EMBL" id="KAJ8644497.1"/>
    </source>
</evidence>
<dbReference type="EMBL" id="CM056810">
    <property type="protein sequence ID" value="KAJ8644497.1"/>
    <property type="molecule type" value="Genomic_DNA"/>
</dbReference>
<dbReference type="Proteomes" id="UP001234297">
    <property type="component" value="Chromosome 2"/>
</dbReference>